<evidence type="ECO:0008006" key="3">
    <source>
        <dbReference type="Google" id="ProtNLM"/>
    </source>
</evidence>
<dbReference type="RefSeq" id="WP_241347084.1">
    <property type="nucleotide sequence ID" value="NZ_JAKZGP010000007.1"/>
</dbReference>
<keyword evidence="2" id="KW-1185">Reference proteome</keyword>
<dbReference type="Proteomes" id="UP001165489">
    <property type="component" value="Unassembled WGS sequence"/>
</dbReference>
<evidence type="ECO:0000313" key="1">
    <source>
        <dbReference type="EMBL" id="MCH7408720.1"/>
    </source>
</evidence>
<name>A0ABS9UXP5_9BACT</name>
<dbReference type="EMBL" id="JAKZGP010000007">
    <property type="protein sequence ID" value="MCH7408720.1"/>
    <property type="molecule type" value="Genomic_DNA"/>
</dbReference>
<protein>
    <recommendedName>
        <fullName evidence="3">YD repeat-containing protein</fullName>
    </recommendedName>
</protein>
<dbReference type="Gene3D" id="2.180.10.10">
    <property type="entry name" value="RHS repeat-associated core"/>
    <property type="match status" value="1"/>
</dbReference>
<dbReference type="InterPro" id="IPR006530">
    <property type="entry name" value="YD"/>
</dbReference>
<comment type="caution">
    <text evidence="1">The sequence shown here is derived from an EMBL/GenBank/DDBJ whole genome shotgun (WGS) entry which is preliminary data.</text>
</comment>
<sequence length="932" mass="105902">MPEIIPPSPQAQMIEKFIDFPVDLSSGLPQISLPIYTIKTKEFNFPIQLNYHNSGLKPNSDVSGIVGLGWSLNCVGNVSRIMNQMPDEKHWNYQIPDKYAISSNTNNLVADPDADILDKIARDVRDSELDLFTYNFPSKGGGKFVFERSSQMEAFLKPITLPYSPVKIAPVLGNEQGVIFDYFEITDDEGVLYRYGKSVSSTQSGFREKYFNWNKPSEAGYNSWLLTEIISANKSDTISFEYGYMLNSQGNNGFSKSNQSFSKNVRITRMGGHGEVGQNQYSGTEIKSYLYGYTELRIEKIKFKSGRVEFSYDHSISPQMLDNIKVFSNELSSPIKTVQFSRSQFSESQNKINWYKLDDLTFYDENLVKVNGYSFQYYFHGLPNINTSSIYTPQTYSIDHFGYFNGALNANLMPNFSWNGMVFGGPNIFGSAIRSPNSYYALSGALKSIINVTGGEHTFEYEGNVGKYGNNVGGIRIKNIIDNSNSDIISRNFKYEDSVSEFINQDYFKSHNIVASGGQPLNPEYVFDYFHTSSSPNVDISYNGRPIIYTKVVESYFEGNHQNGKIEHFFNASFISPIIMDTWSIQRGYPWFNAGGPLSLGPLNVFYKNNIFGNVNEYKSLFYDDKGVVVKSIENFYSNDLIKRVKGLKVSRVIDAHQASHLRDKVYFFIFYNNNFDQLSQKLDSAVVKEYFNTEVKEITTSFSYNQNLFKIEESYKNSSGEINKYTYKYPSDFASSGNVYQEMVSKNILSPVIETAEYKEDSFLGAIKTNYHKWGGNIVKPRTVETKKGSNAWENRLRYHDMDAHGNVLSVSKENGTPTSYFWGYSKQYPIAKIENASYAQIASALGTTVSSLKNYTELNLTQLNNLRNVLPGAMVTTYTYDPLIGMTSETDPNGVTTFYEYDSFGRLKTIRDKDGNVLKGYEYNYRNNGN</sequence>
<dbReference type="Pfam" id="PF05593">
    <property type="entry name" value="RHS_repeat"/>
    <property type="match status" value="1"/>
</dbReference>
<proteinExistence type="predicted"/>
<reference evidence="1" key="1">
    <citation type="submission" date="2022-03" db="EMBL/GenBank/DDBJ databases">
        <title>De novo assembled genomes of Belliella spp. (Cyclobacteriaceae) strains.</title>
        <authorList>
            <person name="Szabo A."/>
            <person name="Korponai K."/>
            <person name="Felfoldi T."/>
        </authorList>
    </citation>
    <scope>NUCLEOTIDE SEQUENCE</scope>
    <source>
        <strain evidence="1">DSM 111904</strain>
    </source>
</reference>
<evidence type="ECO:0000313" key="2">
    <source>
        <dbReference type="Proteomes" id="UP001165489"/>
    </source>
</evidence>
<dbReference type="NCBIfam" id="TIGR01643">
    <property type="entry name" value="YD_repeat_2x"/>
    <property type="match status" value="1"/>
</dbReference>
<dbReference type="InterPro" id="IPR031325">
    <property type="entry name" value="RHS_repeat"/>
</dbReference>
<gene>
    <name evidence="1" type="ORF">MM239_04890</name>
</gene>
<accession>A0ABS9UXP5</accession>
<organism evidence="1 2">
    <name type="scientific">Belliella filtrata</name>
    <dbReference type="NCBI Taxonomy" id="2923435"/>
    <lineage>
        <taxon>Bacteria</taxon>
        <taxon>Pseudomonadati</taxon>
        <taxon>Bacteroidota</taxon>
        <taxon>Cytophagia</taxon>
        <taxon>Cytophagales</taxon>
        <taxon>Cyclobacteriaceae</taxon>
        <taxon>Belliella</taxon>
    </lineage>
</organism>